<name>A0A370C239_ASPNG</name>
<reference evidence="1 2" key="1">
    <citation type="submission" date="2018-07" db="EMBL/GenBank/DDBJ databases">
        <title>Section-level genome sequencing of Aspergillus section Nigri to investigate inter- and intra-species variation.</title>
        <authorList>
            <consortium name="DOE Joint Genome Institute"/>
            <person name="Vesth T.C."/>
            <person name="Nybo J.L."/>
            <person name="Theobald S."/>
            <person name="Frisvad J.C."/>
            <person name="Larsen T.O."/>
            <person name="Nielsen K.F."/>
            <person name="Hoof J.B."/>
            <person name="Brandl J."/>
            <person name="Salamov A."/>
            <person name="Riley R."/>
            <person name="Gladden J.M."/>
            <person name="Phatale P."/>
            <person name="Nielsen M.T."/>
            <person name="Lyhne E.K."/>
            <person name="Kogle M.E."/>
            <person name="Strasser K."/>
            <person name="McDonnell E."/>
            <person name="Barry K."/>
            <person name="Clum A."/>
            <person name="Chen C."/>
            <person name="Nolan M."/>
            <person name="Sandor L."/>
            <person name="Kuo A."/>
            <person name="Lipzen A."/>
            <person name="Hainaut M."/>
            <person name="Drula E."/>
            <person name="Tsang A."/>
            <person name="Magnuson J.K."/>
            <person name="Henrissat B."/>
            <person name="Wiebenga A."/>
            <person name="Simmons B.A."/>
            <person name="Makela M.R."/>
            <person name="De vries R.P."/>
            <person name="Grigoriev I.V."/>
            <person name="Mortensen U.H."/>
            <person name="Baker S.E."/>
            <person name="Andersen M.R."/>
        </authorList>
    </citation>
    <scope>NUCLEOTIDE SEQUENCE [LARGE SCALE GENOMIC DNA]</scope>
    <source>
        <strain evidence="1 2">ATCC 13496</strain>
    </source>
</reference>
<dbReference type="EMBL" id="KZ851909">
    <property type="protein sequence ID" value="RDH21964.1"/>
    <property type="molecule type" value="Genomic_DNA"/>
</dbReference>
<gene>
    <name evidence="1" type="ORF">M747DRAFT_349027</name>
</gene>
<organism evidence="1 2">
    <name type="scientific">Aspergillus niger ATCC 13496</name>
    <dbReference type="NCBI Taxonomy" id="1353008"/>
    <lineage>
        <taxon>Eukaryota</taxon>
        <taxon>Fungi</taxon>
        <taxon>Dikarya</taxon>
        <taxon>Ascomycota</taxon>
        <taxon>Pezizomycotina</taxon>
        <taxon>Eurotiomycetes</taxon>
        <taxon>Eurotiomycetidae</taxon>
        <taxon>Eurotiales</taxon>
        <taxon>Aspergillaceae</taxon>
        <taxon>Aspergillus</taxon>
        <taxon>Aspergillus subgen. Circumdati</taxon>
    </lineage>
</organism>
<dbReference type="VEuPathDB" id="FungiDB:M747DRAFT_349027"/>
<evidence type="ECO:0000313" key="2">
    <source>
        <dbReference type="Proteomes" id="UP000253845"/>
    </source>
</evidence>
<proteinExistence type="predicted"/>
<evidence type="ECO:0000313" key="1">
    <source>
        <dbReference type="EMBL" id="RDH21964.1"/>
    </source>
</evidence>
<protein>
    <submittedName>
        <fullName evidence="1">Uncharacterized protein</fullName>
    </submittedName>
</protein>
<sequence>MASISATDKLANVRKVMTRSMTIAAASGWEWKGQYPSPMEANGIILRNHPYREQGFARFKFICYPLGPQPVSPVNVVEFEHLVQLVEERGRRIRSMKLARQSGYRDLLWDKEGCPDWERAHFDGKTDKVVTICTRYPCREIEIVFCDKSLPRLEEALNILSLKRSRCAADRPDPTYYDILSVDALSVEKINSTTDETVCRRCNIAQPTPISKRTISYIPRGPGQYYHHLSNIAQHRTCRLFSNFSVAIKIRTMKDDVVLDTCLWDDIWLPVPKLDIEPNGPLRLLNMILDPKDPCNDKKIISTHDPRIAFNTTVFELPNMDNSERLLTRGASNVQHPEIYGRGDAVSLDCFCRSLKITTVNDESILESIRTRAAEPRVSEALEDIHSNPASRPLYIITGIKVATGETMDSVWRQWPESRARMGHGNYPEEEVKSITAVPGSKTLEVREHSDYVDFRTVVDLLQDMGRVEAPLVQTE</sequence>
<dbReference type="AlphaFoldDB" id="A0A370C239"/>
<dbReference type="Proteomes" id="UP000253845">
    <property type="component" value="Unassembled WGS sequence"/>
</dbReference>
<accession>A0A370C239</accession>